<evidence type="ECO:0000256" key="4">
    <source>
        <dbReference type="ARBA" id="ARBA00022989"/>
    </source>
</evidence>
<feature type="signal peptide" evidence="6">
    <location>
        <begin position="1"/>
        <end position="24"/>
    </location>
</feature>
<keyword evidence="3" id="KW-0812">Transmembrane</keyword>
<dbReference type="AlphaFoldDB" id="A0A8X6XIK0"/>
<gene>
    <name evidence="7" type="ORF">TNIN_411621</name>
</gene>
<dbReference type="InterPro" id="IPR038213">
    <property type="entry name" value="IFI6/IFI27-like_sf"/>
</dbReference>
<dbReference type="Pfam" id="PF06140">
    <property type="entry name" value="Ifi-6-16"/>
    <property type="match status" value="1"/>
</dbReference>
<keyword evidence="5" id="KW-0472">Membrane</keyword>
<evidence type="ECO:0000256" key="2">
    <source>
        <dbReference type="ARBA" id="ARBA00007262"/>
    </source>
</evidence>
<dbReference type="EMBL" id="BMAV01008666">
    <property type="protein sequence ID" value="GFY52376.1"/>
    <property type="molecule type" value="Genomic_DNA"/>
</dbReference>
<organism evidence="7 8">
    <name type="scientific">Trichonephila inaurata madagascariensis</name>
    <dbReference type="NCBI Taxonomy" id="2747483"/>
    <lineage>
        <taxon>Eukaryota</taxon>
        <taxon>Metazoa</taxon>
        <taxon>Ecdysozoa</taxon>
        <taxon>Arthropoda</taxon>
        <taxon>Chelicerata</taxon>
        <taxon>Arachnida</taxon>
        <taxon>Araneae</taxon>
        <taxon>Araneomorphae</taxon>
        <taxon>Entelegynae</taxon>
        <taxon>Araneoidea</taxon>
        <taxon>Nephilidae</taxon>
        <taxon>Trichonephila</taxon>
        <taxon>Trichonephila inaurata</taxon>
    </lineage>
</organism>
<dbReference type="PANTHER" id="PTHR16932">
    <property type="entry name" value="INTERFERON ALPHA-INDUCIBLE PROTEIN 27"/>
    <property type="match status" value="1"/>
</dbReference>
<dbReference type="Gene3D" id="6.10.110.10">
    <property type="match status" value="1"/>
</dbReference>
<proteinExistence type="inferred from homology"/>
<evidence type="ECO:0000256" key="5">
    <source>
        <dbReference type="ARBA" id="ARBA00023136"/>
    </source>
</evidence>
<dbReference type="GO" id="GO:0016020">
    <property type="term" value="C:membrane"/>
    <property type="evidence" value="ECO:0007669"/>
    <property type="project" value="UniProtKB-SubCell"/>
</dbReference>
<keyword evidence="8" id="KW-1185">Reference proteome</keyword>
<evidence type="ECO:0000256" key="3">
    <source>
        <dbReference type="ARBA" id="ARBA00022692"/>
    </source>
</evidence>
<dbReference type="PANTHER" id="PTHR16932:SF18">
    <property type="entry name" value="INTERFERON, ALPHA-INDUCIBLE PROTEIN 27-LIKE 2"/>
    <property type="match status" value="1"/>
</dbReference>
<keyword evidence="4" id="KW-1133">Transmembrane helix</keyword>
<evidence type="ECO:0000256" key="6">
    <source>
        <dbReference type="SAM" id="SignalP"/>
    </source>
</evidence>
<sequence>MFSTLRVIALIFLCLTQNIYYCSSSCGKDEKQEQQNFWDTVKETVSEASENDMLKFGLKTGAIAGAALVAAPVVLTAAGFGAGGIAAGSIAATIQGTWFGGTIAGTSGAVFGALQGMGVAGLGVAAKTAIVAASGAVVKVYDTLKGGKSNDETEPEAEGCTEHNRRVVQEQVKIARKRVHKFVQKQVKIARKREHKVVQAVPKLEPIQRRKL</sequence>
<comment type="similarity">
    <text evidence="2">Belongs to the IFI6/IFI27 family.</text>
</comment>
<accession>A0A8X6XIK0</accession>
<evidence type="ECO:0000256" key="1">
    <source>
        <dbReference type="ARBA" id="ARBA00004141"/>
    </source>
</evidence>
<keyword evidence="6" id="KW-0732">Signal</keyword>
<evidence type="ECO:0000313" key="7">
    <source>
        <dbReference type="EMBL" id="GFY52376.1"/>
    </source>
</evidence>
<name>A0A8X6XIK0_9ARAC</name>
<evidence type="ECO:0000313" key="8">
    <source>
        <dbReference type="Proteomes" id="UP000886998"/>
    </source>
</evidence>
<feature type="chain" id="PRO_5036459557" evidence="6">
    <location>
        <begin position="25"/>
        <end position="212"/>
    </location>
</feature>
<protein>
    <submittedName>
        <fullName evidence="7">Uncharacterized protein</fullName>
    </submittedName>
</protein>
<reference evidence="7" key="1">
    <citation type="submission" date="2020-08" db="EMBL/GenBank/DDBJ databases">
        <title>Multicomponent nature underlies the extraordinary mechanical properties of spider dragline silk.</title>
        <authorList>
            <person name="Kono N."/>
            <person name="Nakamura H."/>
            <person name="Mori M."/>
            <person name="Yoshida Y."/>
            <person name="Ohtoshi R."/>
            <person name="Malay A.D."/>
            <person name="Moran D.A.P."/>
            <person name="Tomita M."/>
            <person name="Numata K."/>
            <person name="Arakawa K."/>
        </authorList>
    </citation>
    <scope>NUCLEOTIDE SEQUENCE</scope>
</reference>
<dbReference type="OrthoDB" id="6437073at2759"/>
<comment type="subcellular location">
    <subcellularLocation>
        <location evidence="1">Membrane</location>
        <topology evidence="1">Multi-pass membrane protein</topology>
    </subcellularLocation>
</comment>
<dbReference type="Proteomes" id="UP000886998">
    <property type="component" value="Unassembled WGS sequence"/>
</dbReference>
<comment type="caution">
    <text evidence="7">The sequence shown here is derived from an EMBL/GenBank/DDBJ whole genome shotgun (WGS) entry which is preliminary data.</text>
</comment>
<dbReference type="InterPro" id="IPR009311">
    <property type="entry name" value="IFI6/IFI27-like"/>
</dbReference>